<comment type="similarity">
    <text evidence="1">Belongs to the ROK (NagC/XylR) family.</text>
</comment>
<evidence type="ECO:0000313" key="3">
    <source>
        <dbReference type="EMBL" id="MFC7616270.1"/>
    </source>
</evidence>
<evidence type="ECO:0000256" key="2">
    <source>
        <dbReference type="SAM" id="Phobius"/>
    </source>
</evidence>
<gene>
    <name evidence="3" type="ORF">ACFQV2_25135</name>
</gene>
<dbReference type="Pfam" id="PF00480">
    <property type="entry name" value="ROK"/>
    <property type="match status" value="1"/>
</dbReference>
<name>A0ABW2TTF5_9PSEU</name>
<dbReference type="InterPro" id="IPR043129">
    <property type="entry name" value="ATPase_NBD"/>
</dbReference>
<sequence>MDRIADGLGAGLGMLISVLDPAVIVLGGYFAHLGEFLLDRAQDVIDETVVAPRVSRCVVRLSELGFTSAARGAAQAALDRVFADPTALPAAR</sequence>
<dbReference type="Proteomes" id="UP001596512">
    <property type="component" value="Unassembled WGS sequence"/>
</dbReference>
<dbReference type="EMBL" id="JBHTEY010000004">
    <property type="protein sequence ID" value="MFC7616270.1"/>
    <property type="molecule type" value="Genomic_DNA"/>
</dbReference>
<dbReference type="Gene3D" id="3.30.420.40">
    <property type="match status" value="1"/>
</dbReference>
<proteinExistence type="inferred from homology"/>
<comment type="caution">
    <text evidence="3">The sequence shown here is derived from an EMBL/GenBank/DDBJ whole genome shotgun (WGS) entry which is preliminary data.</text>
</comment>
<dbReference type="InterPro" id="IPR000600">
    <property type="entry name" value="ROK"/>
</dbReference>
<keyword evidence="2" id="KW-0812">Transmembrane</keyword>
<organism evidence="3 4">
    <name type="scientific">Actinokineospora soli</name>
    <dbReference type="NCBI Taxonomy" id="1048753"/>
    <lineage>
        <taxon>Bacteria</taxon>
        <taxon>Bacillati</taxon>
        <taxon>Actinomycetota</taxon>
        <taxon>Actinomycetes</taxon>
        <taxon>Pseudonocardiales</taxon>
        <taxon>Pseudonocardiaceae</taxon>
        <taxon>Actinokineospora</taxon>
    </lineage>
</organism>
<accession>A0ABW2TTF5</accession>
<dbReference type="SUPFAM" id="SSF53067">
    <property type="entry name" value="Actin-like ATPase domain"/>
    <property type="match status" value="1"/>
</dbReference>
<keyword evidence="4" id="KW-1185">Reference proteome</keyword>
<protein>
    <submittedName>
        <fullName evidence="3">ROK family protein</fullName>
    </submittedName>
</protein>
<evidence type="ECO:0000313" key="4">
    <source>
        <dbReference type="Proteomes" id="UP001596512"/>
    </source>
</evidence>
<evidence type="ECO:0000256" key="1">
    <source>
        <dbReference type="ARBA" id="ARBA00006479"/>
    </source>
</evidence>
<reference evidence="4" key="1">
    <citation type="journal article" date="2019" name="Int. J. Syst. Evol. Microbiol.">
        <title>The Global Catalogue of Microorganisms (GCM) 10K type strain sequencing project: providing services to taxonomists for standard genome sequencing and annotation.</title>
        <authorList>
            <consortium name="The Broad Institute Genomics Platform"/>
            <consortium name="The Broad Institute Genome Sequencing Center for Infectious Disease"/>
            <person name="Wu L."/>
            <person name="Ma J."/>
        </authorList>
    </citation>
    <scope>NUCLEOTIDE SEQUENCE [LARGE SCALE GENOMIC DNA]</scope>
    <source>
        <strain evidence="4">JCM 17695</strain>
    </source>
</reference>
<feature type="transmembrane region" description="Helical" evidence="2">
    <location>
        <begin position="12"/>
        <end position="31"/>
    </location>
</feature>
<keyword evidence="2" id="KW-0472">Membrane</keyword>
<keyword evidence="2" id="KW-1133">Transmembrane helix</keyword>